<dbReference type="FunFam" id="3.30.565.10:FF:000075">
    <property type="entry name" value="MORC family CW-type zinc finger protein 4"/>
    <property type="match status" value="1"/>
</dbReference>
<keyword evidence="7" id="KW-0227">DNA damage</keyword>
<evidence type="ECO:0000256" key="9">
    <source>
        <dbReference type="ARBA" id="ARBA00022840"/>
    </source>
</evidence>
<dbReference type="GO" id="GO:0004519">
    <property type="term" value="F:endonuclease activity"/>
    <property type="evidence" value="ECO:0007669"/>
    <property type="project" value="UniProtKB-KW"/>
</dbReference>
<reference evidence="19" key="2">
    <citation type="journal article" date="2023" name="Plants (Basel)">
        <title>Annotation of the Turnera subulata (Passifloraceae) Draft Genome Reveals the S-Locus Evolved after the Divergence of Turneroideae from Passifloroideae in a Stepwise Manner.</title>
        <authorList>
            <person name="Henning P.M."/>
            <person name="Roalson E.H."/>
            <person name="Mir W."/>
            <person name="McCubbin A.G."/>
            <person name="Shore J.S."/>
        </authorList>
    </citation>
    <scope>NUCLEOTIDE SEQUENCE</scope>
    <source>
        <strain evidence="19">F60SS</strain>
    </source>
</reference>
<evidence type="ECO:0000256" key="7">
    <source>
        <dbReference type="ARBA" id="ARBA00022763"/>
    </source>
</evidence>
<evidence type="ECO:0000256" key="11">
    <source>
        <dbReference type="ARBA" id="ARBA00022884"/>
    </source>
</evidence>
<dbReference type="InterPro" id="IPR036890">
    <property type="entry name" value="HATPase_C_sf"/>
</dbReference>
<feature type="compositionally biased region" description="Polar residues" evidence="17">
    <location>
        <begin position="616"/>
        <end position="625"/>
    </location>
</feature>
<keyword evidence="4" id="KW-0540">Nuclease</keyword>
<evidence type="ECO:0000256" key="10">
    <source>
        <dbReference type="ARBA" id="ARBA00022853"/>
    </source>
</evidence>
<feature type="compositionally biased region" description="Gly residues" evidence="17">
    <location>
        <begin position="836"/>
        <end position="861"/>
    </location>
</feature>
<proteinExistence type="inferred from homology"/>
<keyword evidence="10" id="KW-0156">Chromatin regulator</keyword>
<comment type="subcellular location">
    <subcellularLocation>
        <location evidence="2">Nucleus</location>
    </subcellularLocation>
</comment>
<reference evidence="19" key="1">
    <citation type="submission" date="2022-02" db="EMBL/GenBank/DDBJ databases">
        <authorList>
            <person name="Henning P.M."/>
            <person name="McCubbin A.G."/>
            <person name="Shore J.S."/>
        </authorList>
    </citation>
    <scope>NUCLEOTIDE SEQUENCE</scope>
    <source>
        <strain evidence="19">F60SS</strain>
        <tissue evidence="19">Leaves</tissue>
    </source>
</reference>
<evidence type="ECO:0000259" key="18">
    <source>
        <dbReference type="Pfam" id="PF17942"/>
    </source>
</evidence>
<keyword evidence="11" id="KW-0694">RNA-binding</keyword>
<evidence type="ECO:0000256" key="14">
    <source>
        <dbReference type="ARBA" id="ARBA00023204"/>
    </source>
</evidence>
<evidence type="ECO:0000256" key="2">
    <source>
        <dbReference type="ARBA" id="ARBA00004123"/>
    </source>
</evidence>
<keyword evidence="5" id="KW-0547">Nucleotide-binding</keyword>
<dbReference type="GO" id="GO:0031349">
    <property type="term" value="P:positive regulation of defense response"/>
    <property type="evidence" value="ECO:0007669"/>
    <property type="project" value="UniProtKB-ARBA"/>
</dbReference>
<protein>
    <recommendedName>
        <fullName evidence="18">Morc S5 domain-containing protein</fullName>
    </recommendedName>
</protein>
<dbReference type="GO" id="GO:0006281">
    <property type="term" value="P:DNA repair"/>
    <property type="evidence" value="ECO:0007669"/>
    <property type="project" value="UniProtKB-KW"/>
</dbReference>
<feature type="compositionally biased region" description="Basic and acidic residues" evidence="17">
    <location>
        <begin position="626"/>
        <end position="638"/>
    </location>
</feature>
<evidence type="ECO:0000313" key="19">
    <source>
        <dbReference type="EMBL" id="KAJ4824540.1"/>
    </source>
</evidence>
<dbReference type="GO" id="GO:0006325">
    <property type="term" value="P:chromatin organization"/>
    <property type="evidence" value="ECO:0007669"/>
    <property type="project" value="UniProtKB-KW"/>
</dbReference>
<dbReference type="PANTHER" id="PTHR23336">
    <property type="entry name" value="ZINC FINGER CW-TYPE COILED-COIL DOMAIN PROTEIN 3"/>
    <property type="match status" value="1"/>
</dbReference>
<accession>A0A9Q0F5K3</accession>
<gene>
    <name evidence="19" type="ORF">Tsubulata_011036</name>
</gene>
<feature type="compositionally biased region" description="Basic and acidic residues" evidence="17">
    <location>
        <begin position="604"/>
        <end position="615"/>
    </location>
</feature>
<feature type="domain" description="Morc S5" evidence="18">
    <location>
        <begin position="377"/>
        <end position="520"/>
    </location>
</feature>
<organism evidence="19 20">
    <name type="scientific">Turnera subulata</name>
    <dbReference type="NCBI Taxonomy" id="218843"/>
    <lineage>
        <taxon>Eukaryota</taxon>
        <taxon>Viridiplantae</taxon>
        <taxon>Streptophyta</taxon>
        <taxon>Embryophyta</taxon>
        <taxon>Tracheophyta</taxon>
        <taxon>Spermatophyta</taxon>
        <taxon>Magnoliopsida</taxon>
        <taxon>eudicotyledons</taxon>
        <taxon>Gunneridae</taxon>
        <taxon>Pentapetalae</taxon>
        <taxon>rosids</taxon>
        <taxon>fabids</taxon>
        <taxon>Malpighiales</taxon>
        <taxon>Passifloraceae</taxon>
        <taxon>Turnera</taxon>
    </lineage>
</organism>
<keyword evidence="14" id="KW-0234">DNA repair</keyword>
<comment type="similarity">
    <text evidence="3">Belongs to the MORC ATPase protein family.</text>
</comment>
<evidence type="ECO:0000256" key="12">
    <source>
        <dbReference type="ARBA" id="ARBA00023054"/>
    </source>
</evidence>
<feature type="region of interest" description="Disordered" evidence="17">
    <location>
        <begin position="1"/>
        <end position="37"/>
    </location>
</feature>
<keyword evidence="6" id="KW-0255">Endonuclease</keyword>
<dbReference type="Pfam" id="PF17942">
    <property type="entry name" value="Morc6_S5"/>
    <property type="match status" value="1"/>
</dbReference>
<dbReference type="OrthoDB" id="757982at2759"/>
<evidence type="ECO:0000256" key="5">
    <source>
        <dbReference type="ARBA" id="ARBA00022741"/>
    </source>
</evidence>
<name>A0A9Q0F5K3_9ROSI</name>
<feature type="region of interest" description="Disordered" evidence="17">
    <location>
        <begin position="547"/>
        <end position="638"/>
    </location>
</feature>
<keyword evidence="8" id="KW-0378">Hydrolase</keyword>
<sequence>MEDNIVVKQENPYNGPATSGSRGGSCGSSSSSDDDTFLDNLKHEVISKKRNLDDQGDRGLPFKKAKRFFLPPGFLDPLPLRVAPPAMEAAGGVVNPTRRGCKQFWKAGDFEEGVARDSSHSGVGMDHVRVHPKFLHTNATSHKWALGAFAELLDNSLDEVAHGATYVLVDVLKNKKDGSKMLLVEDDGGGMTPDKMRQCMSLGYSAKSKMANTIGQYGNGFKTSTMRLGADVIVFSRCQGKDGNSQTQSIGLLSYTFLTETGKEDIVVPMIDFEKRGQVWEKKSRSSLRDWDMNLEIILQWSPFVTKEDLLSQFNSLRHHGTRVLIYNLWEDDEGELELDFDVDQHDIQIRGANRDEKKIQMARQYPNSRHFLTFQHSLRSYASILYLRLPPSFRIILRGKDVEHHNIVNDMMLSQDFSYKPLNLPMGLSNADMVATGKIGFVKDARHHIDVQGFNVYHKNRLIRPFWRVWNAAGSDGRGVIGVLEANFVEPAHDKQGFEKTNVLTRLESKLQGIQKNYWSSKCHEIGYAARRFAKNSTENVEQSAGCKSNLNQKGCTPEIKQIPSNTASNLNRNGHAVGGKEPLNGFTGSKSSHQMATRSHPKHEALSNKEQDITKSNANANDSTKTKNQESRLGSKDDAKVNLLLKGLDFERDKSRKLESQLEEEKKKAEQLEKDNRFLIDVLEEERTISAKKEEGFKQKLERIIHHGFLFCWLLGGDGGIYGIQVLGCLKLKPVGGGGGGGGDSNGILGIQVLGSPRLKAGGGGGDSNGILGIQVLGSPRLKAGGGGGWNRDGDGGKGGRGGKGKGREGGLGYGKLGKGKDGGKGNGNEVRGGKGGKGKWGNGGRLGRGGHGNVYGGK</sequence>
<feature type="compositionally biased region" description="Polar residues" evidence="17">
    <location>
        <begin position="564"/>
        <end position="574"/>
    </location>
</feature>
<dbReference type="InterPro" id="IPR041006">
    <property type="entry name" value="Morc_S5"/>
</dbReference>
<keyword evidence="9" id="KW-0067">ATP-binding</keyword>
<dbReference type="Gene3D" id="3.30.565.10">
    <property type="entry name" value="Histidine kinase-like ATPase, C-terminal domain"/>
    <property type="match status" value="1"/>
</dbReference>
<evidence type="ECO:0000256" key="15">
    <source>
        <dbReference type="ARBA" id="ARBA00023242"/>
    </source>
</evidence>
<evidence type="ECO:0000313" key="20">
    <source>
        <dbReference type="Proteomes" id="UP001141552"/>
    </source>
</evidence>
<dbReference type="GO" id="GO:0016887">
    <property type="term" value="F:ATP hydrolysis activity"/>
    <property type="evidence" value="ECO:0007669"/>
    <property type="project" value="InterPro"/>
</dbReference>
<evidence type="ECO:0000256" key="17">
    <source>
        <dbReference type="SAM" id="MobiDB-lite"/>
    </source>
</evidence>
<evidence type="ECO:0000256" key="4">
    <source>
        <dbReference type="ARBA" id="ARBA00022722"/>
    </source>
</evidence>
<dbReference type="GO" id="GO:0003723">
    <property type="term" value="F:RNA binding"/>
    <property type="evidence" value="ECO:0007669"/>
    <property type="project" value="UniProtKB-KW"/>
</dbReference>
<dbReference type="GO" id="GO:0005634">
    <property type="term" value="C:nucleus"/>
    <property type="evidence" value="ECO:0007669"/>
    <property type="project" value="UniProtKB-SubCell"/>
</dbReference>
<keyword evidence="13" id="KW-0943">RNA-mediated gene silencing</keyword>
<dbReference type="InterPro" id="IPR045261">
    <property type="entry name" value="MORC_ATPase"/>
</dbReference>
<evidence type="ECO:0000256" key="13">
    <source>
        <dbReference type="ARBA" id="ARBA00023158"/>
    </source>
</evidence>
<comment type="cofactor">
    <cofactor evidence="1">
        <name>Mn(2+)</name>
        <dbReference type="ChEBI" id="CHEBI:29035"/>
    </cofactor>
</comment>
<evidence type="ECO:0000256" key="8">
    <source>
        <dbReference type="ARBA" id="ARBA00022801"/>
    </source>
</evidence>
<feature type="compositionally biased region" description="Polar residues" evidence="17">
    <location>
        <begin position="588"/>
        <end position="599"/>
    </location>
</feature>
<keyword evidence="15" id="KW-0539">Nucleus</keyword>
<dbReference type="GO" id="GO:0005524">
    <property type="term" value="F:ATP binding"/>
    <property type="evidence" value="ECO:0007669"/>
    <property type="project" value="UniProtKB-KW"/>
</dbReference>
<keyword evidence="12 16" id="KW-0175">Coiled coil</keyword>
<feature type="coiled-coil region" evidence="16">
    <location>
        <begin position="650"/>
        <end position="684"/>
    </location>
</feature>
<evidence type="ECO:0000256" key="3">
    <source>
        <dbReference type="ARBA" id="ARBA00007845"/>
    </source>
</evidence>
<dbReference type="Proteomes" id="UP001141552">
    <property type="component" value="Unassembled WGS sequence"/>
</dbReference>
<keyword evidence="20" id="KW-1185">Reference proteome</keyword>
<comment type="caution">
    <text evidence="19">The sequence shown here is derived from an EMBL/GenBank/DDBJ whole genome shotgun (WGS) entry which is preliminary data.</text>
</comment>
<evidence type="ECO:0000256" key="1">
    <source>
        <dbReference type="ARBA" id="ARBA00001936"/>
    </source>
</evidence>
<dbReference type="EMBL" id="JAKUCV010007158">
    <property type="protein sequence ID" value="KAJ4824540.1"/>
    <property type="molecule type" value="Genomic_DNA"/>
</dbReference>
<dbReference type="AlphaFoldDB" id="A0A9Q0F5K3"/>
<evidence type="ECO:0000256" key="16">
    <source>
        <dbReference type="SAM" id="Coils"/>
    </source>
</evidence>
<feature type="region of interest" description="Disordered" evidence="17">
    <location>
        <begin position="787"/>
        <end position="861"/>
    </location>
</feature>
<feature type="compositionally biased region" description="Polar residues" evidence="17">
    <location>
        <begin position="547"/>
        <end position="556"/>
    </location>
</feature>
<dbReference type="SUPFAM" id="SSF55874">
    <property type="entry name" value="ATPase domain of HSP90 chaperone/DNA topoisomerase II/histidine kinase"/>
    <property type="match status" value="1"/>
</dbReference>
<evidence type="ECO:0000256" key="6">
    <source>
        <dbReference type="ARBA" id="ARBA00022759"/>
    </source>
</evidence>
<dbReference type="GO" id="GO:0031047">
    <property type="term" value="P:regulatory ncRNA-mediated gene silencing"/>
    <property type="evidence" value="ECO:0007669"/>
    <property type="project" value="UniProtKB-KW"/>
</dbReference>
<dbReference type="Pfam" id="PF13589">
    <property type="entry name" value="HATPase_c_3"/>
    <property type="match status" value="1"/>
</dbReference>
<dbReference type="PANTHER" id="PTHR23336:SF72">
    <property type="entry name" value="PROTEIN MICRORCHIDIA 5"/>
    <property type="match status" value="1"/>
</dbReference>